<dbReference type="EMBL" id="CAJVRL010000039">
    <property type="protein sequence ID" value="CAG8951021.1"/>
    <property type="molecule type" value="Genomic_DNA"/>
</dbReference>
<accession>A0A9N9PLE0</accession>
<gene>
    <name evidence="2" type="ORF">HYFRA_00006418</name>
</gene>
<evidence type="ECO:0000313" key="2">
    <source>
        <dbReference type="EMBL" id="CAG8951021.1"/>
    </source>
</evidence>
<feature type="chain" id="PRO_5040485753" evidence="1">
    <location>
        <begin position="19"/>
        <end position="49"/>
    </location>
</feature>
<keyword evidence="3" id="KW-1185">Reference proteome</keyword>
<proteinExistence type="predicted"/>
<sequence length="49" mass="5383">MKSFTLILALTFASLSIASPIAEAQFNLILEPNERSLARCETTCLPNRS</sequence>
<feature type="signal peptide" evidence="1">
    <location>
        <begin position="1"/>
        <end position="18"/>
    </location>
</feature>
<dbReference type="AlphaFoldDB" id="A0A9N9PLE0"/>
<keyword evidence="1" id="KW-0732">Signal</keyword>
<name>A0A9N9PLE0_9HELO</name>
<comment type="caution">
    <text evidence="2">The sequence shown here is derived from an EMBL/GenBank/DDBJ whole genome shotgun (WGS) entry which is preliminary data.</text>
</comment>
<reference evidence="2" key="1">
    <citation type="submission" date="2021-07" db="EMBL/GenBank/DDBJ databases">
        <authorList>
            <person name="Durling M."/>
        </authorList>
    </citation>
    <scope>NUCLEOTIDE SEQUENCE</scope>
</reference>
<evidence type="ECO:0000313" key="3">
    <source>
        <dbReference type="Proteomes" id="UP000696280"/>
    </source>
</evidence>
<dbReference type="Proteomes" id="UP000696280">
    <property type="component" value="Unassembled WGS sequence"/>
</dbReference>
<evidence type="ECO:0000256" key="1">
    <source>
        <dbReference type="SAM" id="SignalP"/>
    </source>
</evidence>
<organism evidence="2 3">
    <name type="scientific">Hymenoscyphus fraxineus</name>
    <dbReference type="NCBI Taxonomy" id="746836"/>
    <lineage>
        <taxon>Eukaryota</taxon>
        <taxon>Fungi</taxon>
        <taxon>Dikarya</taxon>
        <taxon>Ascomycota</taxon>
        <taxon>Pezizomycotina</taxon>
        <taxon>Leotiomycetes</taxon>
        <taxon>Helotiales</taxon>
        <taxon>Helotiaceae</taxon>
        <taxon>Hymenoscyphus</taxon>
    </lineage>
</organism>
<protein>
    <submittedName>
        <fullName evidence="2">Uncharacterized protein</fullName>
    </submittedName>
</protein>